<dbReference type="InterPro" id="IPR020843">
    <property type="entry name" value="ER"/>
</dbReference>
<keyword evidence="3 5" id="KW-0862">Zinc</keyword>
<name>A0ABY5MFH7_9ACTN</name>
<dbReference type="InterPro" id="IPR013149">
    <property type="entry name" value="ADH-like_C"/>
</dbReference>
<comment type="cofactor">
    <cofactor evidence="1 5">
        <name>Zn(2+)</name>
        <dbReference type="ChEBI" id="CHEBI:29105"/>
    </cofactor>
</comment>
<feature type="region of interest" description="Disordered" evidence="6">
    <location>
        <begin position="352"/>
        <end position="382"/>
    </location>
</feature>
<protein>
    <submittedName>
        <fullName evidence="8">NAD(P)-dependent alcohol dehydrogenase</fullName>
    </submittedName>
</protein>
<dbReference type="EMBL" id="CP102173">
    <property type="protein sequence ID" value="UUP14606.1"/>
    <property type="molecule type" value="Genomic_DNA"/>
</dbReference>
<dbReference type="Gene3D" id="3.90.180.10">
    <property type="entry name" value="Medium-chain alcohol dehydrogenases, catalytic domain"/>
    <property type="match status" value="1"/>
</dbReference>
<dbReference type="Gene3D" id="3.40.50.720">
    <property type="entry name" value="NAD(P)-binding Rossmann-like Domain"/>
    <property type="match status" value="1"/>
</dbReference>
<dbReference type="Pfam" id="PF08240">
    <property type="entry name" value="ADH_N"/>
    <property type="match status" value="1"/>
</dbReference>
<dbReference type="RefSeq" id="WP_232398438.1">
    <property type="nucleotide sequence ID" value="NZ_CP102173.1"/>
</dbReference>
<dbReference type="PROSITE" id="PS00059">
    <property type="entry name" value="ADH_ZINC"/>
    <property type="match status" value="1"/>
</dbReference>
<dbReference type="Pfam" id="PF00107">
    <property type="entry name" value="ADH_zinc_N"/>
    <property type="match status" value="1"/>
</dbReference>
<evidence type="ECO:0000313" key="9">
    <source>
        <dbReference type="Proteomes" id="UP001316184"/>
    </source>
</evidence>
<comment type="similarity">
    <text evidence="5">Belongs to the zinc-containing alcohol dehydrogenase family.</text>
</comment>
<proteinExistence type="inferred from homology"/>
<evidence type="ECO:0000259" key="7">
    <source>
        <dbReference type="SMART" id="SM00829"/>
    </source>
</evidence>
<dbReference type="Proteomes" id="UP001316184">
    <property type="component" value="Chromosome"/>
</dbReference>
<keyword evidence="9" id="KW-1185">Reference proteome</keyword>
<reference evidence="8 9" key="1">
    <citation type="submission" date="2022-08" db="EMBL/GenBank/DDBJ databases">
        <title>novel species in genus Aeromicrobium.</title>
        <authorList>
            <person name="Ye L."/>
        </authorList>
    </citation>
    <scope>NUCLEOTIDE SEQUENCE [LARGE SCALE GENOMIC DNA]</scope>
    <source>
        <strain evidence="9">zg-Y1379</strain>
    </source>
</reference>
<evidence type="ECO:0000256" key="5">
    <source>
        <dbReference type="RuleBase" id="RU361277"/>
    </source>
</evidence>
<keyword evidence="2 5" id="KW-0479">Metal-binding</keyword>
<evidence type="ECO:0000256" key="2">
    <source>
        <dbReference type="ARBA" id="ARBA00022723"/>
    </source>
</evidence>
<dbReference type="SUPFAM" id="SSF50129">
    <property type="entry name" value="GroES-like"/>
    <property type="match status" value="1"/>
</dbReference>
<evidence type="ECO:0000256" key="4">
    <source>
        <dbReference type="ARBA" id="ARBA00023002"/>
    </source>
</evidence>
<sequence length="382" mass="39641">MKAVVFEKYKTAPSLRDVPKPTPGPGEVLLKVAGAGACHSDVAVFRDFDEQFGPPQLKPSFVLGHENSGWVEALGEGVSGFTVGDAYLVYGPAGCGHCRACSRGQDTYCENAATMPYLAMGLGRDGGMAEYVVVPARNLVPLGDADPVAAAPLSDAALTPYHAIKKSLPALGGGGKFALVIGLGGLGQIAVQILTALTGATVIATDAKQDAMDRARANGAITVPGGPDQAEAIRAATGGKGVDAVFDLVGVDATIALAMSVVAIRGRATIVGIGNGTFAWNFYTAPYEAELANTYWGTVEELYEVVDLYRAGKITPEVEIFALDDALEAYRKLEAGELSGRAVVAPHGRWPRTDARMRPGAAGTPSHCRVGSQDSDRLAGHS</sequence>
<dbReference type="PANTHER" id="PTHR43401">
    <property type="entry name" value="L-THREONINE 3-DEHYDROGENASE"/>
    <property type="match status" value="1"/>
</dbReference>
<evidence type="ECO:0000256" key="3">
    <source>
        <dbReference type="ARBA" id="ARBA00022833"/>
    </source>
</evidence>
<feature type="domain" description="Enoyl reductase (ER)" evidence="7">
    <location>
        <begin position="10"/>
        <end position="344"/>
    </location>
</feature>
<organism evidence="8 9">
    <name type="scientific">Aeromicrobium wangtongii</name>
    <dbReference type="NCBI Taxonomy" id="2969247"/>
    <lineage>
        <taxon>Bacteria</taxon>
        <taxon>Bacillati</taxon>
        <taxon>Actinomycetota</taxon>
        <taxon>Actinomycetes</taxon>
        <taxon>Propionibacteriales</taxon>
        <taxon>Nocardioidaceae</taxon>
        <taxon>Aeromicrobium</taxon>
    </lineage>
</organism>
<dbReference type="InterPro" id="IPR013154">
    <property type="entry name" value="ADH-like_N"/>
</dbReference>
<evidence type="ECO:0000313" key="8">
    <source>
        <dbReference type="EMBL" id="UUP14606.1"/>
    </source>
</evidence>
<dbReference type="InterPro" id="IPR036291">
    <property type="entry name" value="NAD(P)-bd_dom_sf"/>
</dbReference>
<gene>
    <name evidence="8" type="ORF">NQV15_04650</name>
</gene>
<accession>A0ABY5MFH7</accession>
<keyword evidence="4" id="KW-0560">Oxidoreductase</keyword>
<evidence type="ECO:0000256" key="1">
    <source>
        <dbReference type="ARBA" id="ARBA00001947"/>
    </source>
</evidence>
<dbReference type="PANTHER" id="PTHR43401:SF4">
    <property type="entry name" value="D-ARABINOSE 1-DEHYDROGENASE (NADP(+))"/>
    <property type="match status" value="1"/>
</dbReference>
<dbReference type="SMART" id="SM00829">
    <property type="entry name" value="PKS_ER"/>
    <property type="match status" value="1"/>
</dbReference>
<evidence type="ECO:0000256" key="6">
    <source>
        <dbReference type="SAM" id="MobiDB-lite"/>
    </source>
</evidence>
<dbReference type="InterPro" id="IPR050129">
    <property type="entry name" value="Zn_alcohol_dh"/>
</dbReference>
<dbReference type="CDD" id="cd05284">
    <property type="entry name" value="arabinose_DH_like"/>
    <property type="match status" value="1"/>
</dbReference>
<dbReference type="InterPro" id="IPR011032">
    <property type="entry name" value="GroES-like_sf"/>
</dbReference>
<dbReference type="InterPro" id="IPR002328">
    <property type="entry name" value="ADH_Zn_CS"/>
</dbReference>
<dbReference type="SUPFAM" id="SSF51735">
    <property type="entry name" value="NAD(P)-binding Rossmann-fold domains"/>
    <property type="match status" value="1"/>
</dbReference>